<comment type="caution">
    <text evidence="1">The sequence shown here is derived from an EMBL/GenBank/DDBJ whole genome shotgun (WGS) entry which is preliminary data.</text>
</comment>
<keyword evidence="2" id="KW-1185">Reference proteome</keyword>
<evidence type="ECO:0000313" key="1">
    <source>
        <dbReference type="EMBL" id="EFY04996.1"/>
    </source>
</evidence>
<protein>
    <recommendedName>
        <fullName evidence="3">ACT domain-containing protein</fullName>
    </recommendedName>
</protein>
<evidence type="ECO:0008006" key="3">
    <source>
        <dbReference type="Google" id="ProtNLM"/>
    </source>
</evidence>
<reference evidence="1 2" key="1">
    <citation type="submission" date="2011-01" db="EMBL/GenBank/DDBJ databases">
        <authorList>
            <person name="Weinstock G."/>
            <person name="Sodergren E."/>
            <person name="Clifton S."/>
            <person name="Fulton L."/>
            <person name="Fulton B."/>
            <person name="Courtney L."/>
            <person name="Fronick C."/>
            <person name="Harrison M."/>
            <person name="Strong C."/>
            <person name="Farmer C."/>
            <person name="Delahaunty K."/>
            <person name="Markovic C."/>
            <person name="Hall O."/>
            <person name="Minx P."/>
            <person name="Tomlinson C."/>
            <person name="Mitreva M."/>
            <person name="Hou S."/>
            <person name="Chen J."/>
            <person name="Wollam A."/>
            <person name="Pepin K.H."/>
            <person name="Johnson M."/>
            <person name="Bhonagiri V."/>
            <person name="Zhang X."/>
            <person name="Suruliraj S."/>
            <person name="Warren W."/>
            <person name="Chinwalla A."/>
            <person name="Mardis E.R."/>
            <person name="Wilson R.K."/>
        </authorList>
    </citation>
    <scope>NUCLEOTIDE SEQUENCE [LARGE SCALE GENOMIC DNA]</scope>
    <source>
        <strain evidence="1 2">YIT 12067</strain>
    </source>
</reference>
<evidence type="ECO:0000313" key="2">
    <source>
        <dbReference type="Proteomes" id="UP000004923"/>
    </source>
</evidence>
<organism evidence="1 2">
    <name type="scientific">Phascolarctobacterium succinatutens YIT 12067</name>
    <dbReference type="NCBI Taxonomy" id="626939"/>
    <lineage>
        <taxon>Bacteria</taxon>
        <taxon>Bacillati</taxon>
        <taxon>Bacillota</taxon>
        <taxon>Negativicutes</taxon>
        <taxon>Acidaminococcales</taxon>
        <taxon>Acidaminococcaceae</taxon>
        <taxon>Phascolarctobacterium</taxon>
    </lineage>
</organism>
<accession>E8LDT0</accession>
<name>E8LDT0_9FIRM</name>
<sequence>MFLIGGIKMFEKVLVTGQNDETLLPRVLRVLSKQGAQVRSLRMDAEENRLKLEIQLADVAAAQVAKLLAKQVAVESVATMA</sequence>
<proteinExistence type="predicted"/>
<dbReference type="AlphaFoldDB" id="E8LDT0"/>
<dbReference type="EMBL" id="AEVN01000042">
    <property type="protein sequence ID" value="EFY04996.1"/>
    <property type="molecule type" value="Genomic_DNA"/>
</dbReference>
<gene>
    <name evidence="1" type="ORF">HMPREF9443_01007</name>
</gene>
<dbReference type="Proteomes" id="UP000004923">
    <property type="component" value="Unassembled WGS sequence"/>
</dbReference>
<dbReference type="HOGENOM" id="CLU_2570813_0_0_9"/>